<dbReference type="GO" id="GO:0043248">
    <property type="term" value="P:proteasome assembly"/>
    <property type="evidence" value="ECO:0007669"/>
    <property type="project" value="InterPro"/>
</dbReference>
<protein>
    <submittedName>
        <fullName evidence="1">ARAD1A17006p</fullName>
    </submittedName>
</protein>
<dbReference type="Gene3D" id="3.30.230.100">
    <property type="match status" value="1"/>
</dbReference>
<accession>A0A060SZ35</accession>
<dbReference type="InterPro" id="IPR032157">
    <property type="entry name" value="PAC4"/>
</dbReference>
<dbReference type="AlphaFoldDB" id="A0A060SZ35"/>
<reference evidence="1" key="1">
    <citation type="submission" date="2014-02" db="EMBL/GenBank/DDBJ databases">
        <authorList>
            <person name="Genoscope - CEA"/>
        </authorList>
    </citation>
    <scope>NUCLEOTIDE SEQUENCE</scope>
    <source>
        <strain evidence="1">LS3</strain>
    </source>
</reference>
<proteinExistence type="predicted"/>
<organism evidence="1">
    <name type="scientific">Blastobotrys adeninivorans</name>
    <name type="common">Yeast</name>
    <name type="synonym">Arxula adeninivorans</name>
    <dbReference type="NCBI Taxonomy" id="409370"/>
    <lineage>
        <taxon>Eukaryota</taxon>
        <taxon>Fungi</taxon>
        <taxon>Dikarya</taxon>
        <taxon>Ascomycota</taxon>
        <taxon>Saccharomycotina</taxon>
        <taxon>Dipodascomycetes</taxon>
        <taxon>Dipodascales</taxon>
        <taxon>Trichomonascaceae</taxon>
        <taxon>Blastobotrys</taxon>
    </lineage>
</organism>
<reference evidence="1" key="2">
    <citation type="submission" date="2014-06" db="EMBL/GenBank/DDBJ databases">
        <title>The complete genome of Blastobotrys (Arxula) adeninivorans LS3 - a yeast of biotechnological interest.</title>
        <authorList>
            <person name="Kunze G."/>
            <person name="Gaillardin C."/>
            <person name="Czernicka M."/>
            <person name="Durrens P."/>
            <person name="Martin T."/>
            <person name="Boer E."/>
            <person name="Gabaldon T."/>
            <person name="Cruz J."/>
            <person name="Talla E."/>
            <person name="Marck C."/>
            <person name="Goffeau A."/>
            <person name="Barbe V."/>
            <person name="Baret P."/>
            <person name="Baronian K."/>
            <person name="Beier S."/>
            <person name="Bleykasten C."/>
            <person name="Bode R."/>
            <person name="Casaregola S."/>
            <person name="Despons L."/>
            <person name="Fairhead C."/>
            <person name="Giersberg M."/>
            <person name="Gierski P."/>
            <person name="Hahnel U."/>
            <person name="Hartmann A."/>
            <person name="Jankowska D."/>
            <person name="Jubin C."/>
            <person name="Jung P."/>
            <person name="Lafontaine I."/>
            <person name="Leh-Louis V."/>
            <person name="Lemaire M."/>
            <person name="Marcet-Houben M."/>
            <person name="Mascher M."/>
            <person name="Morel G."/>
            <person name="Richard G.-F."/>
            <person name="Riechen J."/>
            <person name="Sacerdot C."/>
            <person name="Sarkar A."/>
            <person name="Savel G."/>
            <person name="Schacherer J."/>
            <person name="Sherman D."/>
            <person name="Straub M.-L."/>
            <person name="Stein N."/>
            <person name="Thierry A."/>
            <person name="Trautwein-Schult A."/>
            <person name="Westhof E."/>
            <person name="Worch S."/>
            <person name="Dujon B."/>
            <person name="Souciet J.-L."/>
            <person name="Wincker P."/>
            <person name="Scholz U."/>
            <person name="Neuveglise N."/>
        </authorList>
    </citation>
    <scope>NUCLEOTIDE SEQUENCE</scope>
    <source>
        <strain evidence="1">LS3</strain>
    </source>
</reference>
<dbReference type="EMBL" id="HG937691">
    <property type="protein sequence ID" value="CDP33764.1"/>
    <property type="molecule type" value="Genomic_DNA"/>
</dbReference>
<gene>
    <name evidence="1" type="ORF">GNLVRS02_ARAD1A17006g</name>
</gene>
<dbReference type="Pfam" id="PF16093">
    <property type="entry name" value="PAC4"/>
    <property type="match status" value="1"/>
</dbReference>
<name>A0A060SZ35_BLAAD</name>
<sequence>MSITVAKEQIQCGPDSVWCHATLPVDSDNARHPVTLFVWPAHVPEPPMGSFVYALPYRGRPEKVICTRIFLEHGSIDGAERLAKTLAVKLNRPVYVGSSLSGGDGSVEASVAVVQWITQAINQTERS</sequence>
<evidence type="ECO:0000313" key="1">
    <source>
        <dbReference type="EMBL" id="CDP33764.1"/>
    </source>
</evidence>